<dbReference type="PANTHER" id="PTHR21301">
    <property type="entry name" value="REVERSE TRANSCRIPTASE"/>
    <property type="match status" value="1"/>
</dbReference>
<dbReference type="AlphaFoldDB" id="A0A974D2T9"/>
<reference evidence="2" key="1">
    <citation type="journal article" date="2016" name="Nature">
        <title>Genome evolution in the allotetraploid frog Xenopus laevis.</title>
        <authorList>
            <person name="Session A.M."/>
            <person name="Uno Y."/>
            <person name="Kwon T."/>
            <person name="Chapman J.A."/>
            <person name="Toyoda A."/>
            <person name="Takahashi S."/>
            <person name="Fukui A."/>
            <person name="Hikosaka A."/>
            <person name="Suzuki A."/>
            <person name="Kondo M."/>
            <person name="van Heeringen S.J."/>
            <person name="Quigley I."/>
            <person name="Heinz S."/>
            <person name="Ogino H."/>
            <person name="Ochi H."/>
            <person name="Hellsten U."/>
            <person name="Lyons J.B."/>
            <person name="Simakov O."/>
            <person name="Putnam N."/>
            <person name="Stites J."/>
            <person name="Kuroki Y."/>
            <person name="Tanaka T."/>
            <person name="Michiue T."/>
            <person name="Watanabe M."/>
            <person name="Bogdanovic O."/>
            <person name="Lister R."/>
            <person name="Georgiou G."/>
            <person name="Paranjpe S.S."/>
            <person name="van Kruijsbergen I."/>
            <person name="Shu S."/>
            <person name="Carlson J."/>
            <person name="Kinoshita T."/>
            <person name="Ohta Y."/>
            <person name="Mawaribuchi S."/>
            <person name="Jenkins J."/>
            <person name="Grimwood J."/>
            <person name="Schmutz J."/>
            <person name="Mitros T."/>
            <person name="Mozaffari S.V."/>
            <person name="Suzuki Y."/>
            <person name="Haramoto Y."/>
            <person name="Yamamoto T.S."/>
            <person name="Takagi C."/>
            <person name="Heald R."/>
            <person name="Miller K."/>
            <person name="Haudenschild C."/>
            <person name="Kitzman J."/>
            <person name="Nakayama T."/>
            <person name="Izutsu Y."/>
            <person name="Robert J."/>
            <person name="Fortriede J."/>
            <person name="Burns K."/>
            <person name="Lotay V."/>
            <person name="Karimi K."/>
            <person name="Yasuoka Y."/>
            <person name="Dichmann D.S."/>
            <person name="Flajnik M.F."/>
            <person name="Houston D.W."/>
            <person name="Shendure J."/>
            <person name="DuPasquier L."/>
            <person name="Vize P.D."/>
            <person name="Zorn A.M."/>
            <person name="Ito M."/>
            <person name="Marcotte E.M."/>
            <person name="Wallingford J.B."/>
            <person name="Ito Y."/>
            <person name="Asashima M."/>
            <person name="Ueno N."/>
            <person name="Matsuda Y."/>
            <person name="Veenstra G.J."/>
            <person name="Fujiyama A."/>
            <person name="Harland R.M."/>
            <person name="Taira M."/>
            <person name="Rokhsar D.S."/>
        </authorList>
    </citation>
    <scope>NUCLEOTIDE SEQUENCE [LARGE SCALE GENOMIC DNA]</scope>
    <source>
        <strain evidence="2">J</strain>
    </source>
</reference>
<evidence type="ECO:0000313" key="2">
    <source>
        <dbReference type="Proteomes" id="UP000694892"/>
    </source>
</evidence>
<dbReference type="PANTHER" id="PTHR21301:SF13">
    <property type="match status" value="1"/>
</dbReference>
<dbReference type="Proteomes" id="UP000694892">
    <property type="component" value="Chromosome 4S"/>
</dbReference>
<dbReference type="EMBL" id="CM004473">
    <property type="protein sequence ID" value="OCT83485.1"/>
    <property type="molecule type" value="Genomic_DNA"/>
</dbReference>
<gene>
    <name evidence="1" type="ORF">XELAEV_18026027mg</name>
</gene>
<sequence length="199" mass="23077">MDKPLFITSYSRQFTQIKQIINKHIPMLYNDSKLREVLIKGYNFISRKAPTLGQILSPSEFKRKEKKNNWLEIEGTYCCGASRCVTCAQIHKSKTFVSTRTQKEYNINCFINCNSYGMREHISQIGAESSATTVSKHFSQCNQGNVSYLQIQGIDKVRNWSRGGNKQKKLLELEVRWIFILDTREPKGLNVRWDVSCHT</sequence>
<organism evidence="1 2">
    <name type="scientific">Xenopus laevis</name>
    <name type="common">African clawed frog</name>
    <dbReference type="NCBI Taxonomy" id="8355"/>
    <lineage>
        <taxon>Eukaryota</taxon>
        <taxon>Metazoa</taxon>
        <taxon>Chordata</taxon>
        <taxon>Craniata</taxon>
        <taxon>Vertebrata</taxon>
        <taxon>Euteleostomi</taxon>
        <taxon>Amphibia</taxon>
        <taxon>Batrachia</taxon>
        <taxon>Anura</taxon>
        <taxon>Pipoidea</taxon>
        <taxon>Pipidae</taxon>
        <taxon>Xenopodinae</taxon>
        <taxon>Xenopus</taxon>
        <taxon>Xenopus</taxon>
    </lineage>
</organism>
<protein>
    <submittedName>
        <fullName evidence="1">Uncharacterized protein</fullName>
    </submittedName>
</protein>
<accession>A0A974D2T9</accession>
<name>A0A974D2T9_XENLA</name>
<proteinExistence type="predicted"/>
<evidence type="ECO:0000313" key="1">
    <source>
        <dbReference type="EMBL" id="OCT83485.1"/>
    </source>
</evidence>